<dbReference type="InterPro" id="IPR050807">
    <property type="entry name" value="TransReg_Diox_bact_type"/>
</dbReference>
<keyword evidence="3" id="KW-0804">Transcription</keyword>
<dbReference type="InterPro" id="IPR001387">
    <property type="entry name" value="Cro/C1-type_HTH"/>
</dbReference>
<dbReference type="OrthoDB" id="5584941at2"/>
<evidence type="ECO:0000256" key="2">
    <source>
        <dbReference type="ARBA" id="ARBA00023125"/>
    </source>
</evidence>
<reference evidence="5 8" key="2">
    <citation type="submission" date="2020-08" db="EMBL/GenBank/DDBJ databases">
        <title>Amycolatopsis echigonensis JCM 21831.</title>
        <authorList>
            <person name="Tedsree N."/>
            <person name="Kuncharoen N."/>
            <person name="Likhitwitayawuid K."/>
            <person name="Tanasupawat S."/>
        </authorList>
    </citation>
    <scope>NUCLEOTIDE SEQUENCE [LARGE SCALE GENOMIC DNA]</scope>
    <source>
        <strain evidence="5 8">JCM 21831</strain>
    </source>
</reference>
<feature type="domain" description="HTH cro/C1-type" evidence="4">
    <location>
        <begin position="17"/>
        <end position="71"/>
    </location>
</feature>
<dbReference type="Proteomes" id="UP000233750">
    <property type="component" value="Unassembled WGS sequence"/>
</dbReference>
<protein>
    <submittedName>
        <fullName evidence="6">Helix-turn-helix protein</fullName>
    </submittedName>
    <submittedName>
        <fullName evidence="5">Helix-turn-helix transcriptional regulator</fullName>
    </submittedName>
</protein>
<dbReference type="GO" id="GO:0003677">
    <property type="term" value="F:DNA binding"/>
    <property type="evidence" value="ECO:0007669"/>
    <property type="project" value="UniProtKB-KW"/>
</dbReference>
<evidence type="ECO:0000313" key="7">
    <source>
        <dbReference type="Proteomes" id="UP000233750"/>
    </source>
</evidence>
<dbReference type="RefSeq" id="WP_101436515.1">
    <property type="nucleotide sequence ID" value="NZ_JACJHR010000002.1"/>
</dbReference>
<comment type="caution">
    <text evidence="6">The sequence shown here is derived from an EMBL/GenBank/DDBJ whole genome shotgun (WGS) entry which is preliminary data.</text>
</comment>
<organism evidence="6 7">
    <name type="scientific">Amycolatopsis echigonensis</name>
    <dbReference type="NCBI Taxonomy" id="2576905"/>
    <lineage>
        <taxon>Bacteria</taxon>
        <taxon>Bacillati</taxon>
        <taxon>Actinomycetota</taxon>
        <taxon>Actinomycetes</taxon>
        <taxon>Pseudonocardiales</taxon>
        <taxon>Pseudonocardiaceae</taxon>
        <taxon>Amycolatopsis</taxon>
    </lineage>
</organism>
<accession>A0A2N3WFW1</accession>
<accession>A0A8E1T1H1</accession>
<evidence type="ECO:0000256" key="1">
    <source>
        <dbReference type="ARBA" id="ARBA00023015"/>
    </source>
</evidence>
<proteinExistence type="predicted"/>
<evidence type="ECO:0000313" key="8">
    <source>
        <dbReference type="Proteomes" id="UP000550260"/>
    </source>
</evidence>
<keyword evidence="1" id="KW-0805">Transcription regulation</keyword>
<dbReference type="GO" id="GO:0003700">
    <property type="term" value="F:DNA-binding transcription factor activity"/>
    <property type="evidence" value="ECO:0007669"/>
    <property type="project" value="TreeGrafter"/>
</dbReference>
<dbReference type="EMBL" id="PJMY01000003">
    <property type="protein sequence ID" value="PKV92764.1"/>
    <property type="molecule type" value="Genomic_DNA"/>
</dbReference>
<evidence type="ECO:0000259" key="4">
    <source>
        <dbReference type="PROSITE" id="PS50943"/>
    </source>
</evidence>
<name>A0A2N3WFW1_9PSEU</name>
<dbReference type="Proteomes" id="UP000550260">
    <property type="component" value="Unassembled WGS sequence"/>
</dbReference>
<dbReference type="SUPFAM" id="SSF47413">
    <property type="entry name" value="lambda repressor-like DNA-binding domains"/>
    <property type="match status" value="1"/>
</dbReference>
<dbReference type="EMBL" id="JACJHR010000002">
    <property type="protein sequence ID" value="MBB2497846.1"/>
    <property type="molecule type" value="Genomic_DNA"/>
</dbReference>
<dbReference type="CDD" id="cd00093">
    <property type="entry name" value="HTH_XRE"/>
    <property type="match status" value="1"/>
</dbReference>
<keyword evidence="7" id="KW-1185">Reference proteome</keyword>
<dbReference type="PANTHER" id="PTHR46797">
    <property type="entry name" value="HTH-TYPE TRANSCRIPTIONAL REGULATOR"/>
    <property type="match status" value="1"/>
</dbReference>
<dbReference type="PANTHER" id="PTHR46797:SF23">
    <property type="entry name" value="HTH-TYPE TRANSCRIPTIONAL REGULATOR SUTR"/>
    <property type="match status" value="1"/>
</dbReference>
<evidence type="ECO:0000256" key="3">
    <source>
        <dbReference type="ARBA" id="ARBA00023163"/>
    </source>
</evidence>
<gene>
    <name evidence="6" type="ORF">ATK30_3593</name>
    <name evidence="5" type="ORF">H5411_01675</name>
</gene>
<dbReference type="GO" id="GO:0005829">
    <property type="term" value="C:cytosol"/>
    <property type="evidence" value="ECO:0007669"/>
    <property type="project" value="TreeGrafter"/>
</dbReference>
<dbReference type="PROSITE" id="PS50943">
    <property type="entry name" value="HTH_CROC1"/>
    <property type="match status" value="1"/>
</dbReference>
<evidence type="ECO:0000313" key="6">
    <source>
        <dbReference type="EMBL" id="PKV92764.1"/>
    </source>
</evidence>
<evidence type="ECO:0000313" key="5">
    <source>
        <dbReference type="EMBL" id="MBB2497846.1"/>
    </source>
</evidence>
<sequence>MAKPPLSAATRTIGERVREFRNDAGLSQEQLAELAGVHWTFVSQVERGLRNINLHNLLKFADGLGVNPARLVDGLRPPSGD</sequence>
<dbReference type="SMART" id="SM00530">
    <property type="entry name" value="HTH_XRE"/>
    <property type="match status" value="1"/>
</dbReference>
<reference evidence="6 7" key="1">
    <citation type="submission" date="2017-12" db="EMBL/GenBank/DDBJ databases">
        <title>Sequencing the genomes of 1000 Actinobacteria strains.</title>
        <authorList>
            <person name="Klenk H.-P."/>
        </authorList>
    </citation>
    <scope>NUCLEOTIDE SEQUENCE [LARGE SCALE GENOMIC DNA]</scope>
    <source>
        <strain evidence="6 7">DSM 45165</strain>
    </source>
</reference>
<dbReference type="InterPro" id="IPR010982">
    <property type="entry name" value="Lambda_DNA-bd_dom_sf"/>
</dbReference>
<dbReference type="Pfam" id="PF01381">
    <property type="entry name" value="HTH_3"/>
    <property type="match status" value="1"/>
</dbReference>
<dbReference type="AlphaFoldDB" id="A0A2N3WFW1"/>
<dbReference type="Gene3D" id="1.10.260.40">
    <property type="entry name" value="lambda repressor-like DNA-binding domains"/>
    <property type="match status" value="1"/>
</dbReference>
<keyword evidence="2" id="KW-0238">DNA-binding</keyword>